<gene>
    <name evidence="5" type="ORF">CURHAP_LOCUS5966</name>
</gene>
<evidence type="ECO:0000256" key="2">
    <source>
        <dbReference type="ARBA" id="ARBA00023136"/>
    </source>
</evidence>
<dbReference type="GO" id="GO:0098542">
    <property type="term" value="P:defense response to other organism"/>
    <property type="evidence" value="ECO:0007669"/>
    <property type="project" value="InterPro"/>
</dbReference>
<evidence type="ECO:0000256" key="4">
    <source>
        <dbReference type="SAM" id="Phobius"/>
    </source>
</evidence>
<sequence length="372" mass="42199">MPTHDDTNPHFVRPFQPQGPDQYPQTPPVGPFLQQPQHQGQHSGPVSLGPGWTEPPPDVKPARRHRQKHSGRHSRPLGPLVSFHPHFQDQHPHPQPNHSGQQTQPLVPPVPIANQDNEDPQPPAKRQSQQTLPLSSHDHEDQLHPRPHGTQGQPQHGQRPPSHGLLRPHTPQTNLFQWSLAIFCAIFWVIIIIGGLVVLIVYLIFRPRTPKFDVSTATLNAAYLDMGYLLNADLTVLANFTNPNKKVSVDFSSLIIDLYYGNTLIATQYIEPFSAHKRESMFANVHMVVSQVRLGLLESQRLQKQMETNRAVFEVKGSFRARANFGNILRYSYWLHGDCKVVFTGPPDGVLIMFRFSYTKESFILTFRAFDK</sequence>
<feature type="compositionally biased region" description="Low complexity" evidence="3">
    <location>
        <begin position="34"/>
        <end position="45"/>
    </location>
</feature>
<dbReference type="InterPro" id="IPR044839">
    <property type="entry name" value="NDR1-like"/>
</dbReference>
<dbReference type="EMBL" id="CAEKDK010000001">
    <property type="protein sequence ID" value="CAB4264259.1"/>
    <property type="molecule type" value="Genomic_DNA"/>
</dbReference>
<feature type="compositionally biased region" description="Low complexity" evidence="3">
    <location>
        <begin position="148"/>
        <end position="164"/>
    </location>
</feature>
<feature type="compositionally biased region" description="Basic residues" evidence="3">
    <location>
        <begin position="62"/>
        <end position="75"/>
    </location>
</feature>
<evidence type="ECO:0000313" key="6">
    <source>
        <dbReference type="Proteomes" id="UP000507222"/>
    </source>
</evidence>
<dbReference type="GO" id="GO:0005886">
    <property type="term" value="C:plasma membrane"/>
    <property type="evidence" value="ECO:0007669"/>
    <property type="project" value="TreeGrafter"/>
</dbReference>
<feature type="transmembrane region" description="Helical" evidence="4">
    <location>
        <begin position="178"/>
        <end position="205"/>
    </location>
</feature>
<evidence type="ECO:0008006" key="7">
    <source>
        <dbReference type="Google" id="ProtNLM"/>
    </source>
</evidence>
<reference evidence="5 6" key="1">
    <citation type="submission" date="2020-05" db="EMBL/GenBank/DDBJ databases">
        <authorList>
            <person name="Campoy J."/>
            <person name="Schneeberger K."/>
            <person name="Spophaly S."/>
        </authorList>
    </citation>
    <scope>NUCLEOTIDE SEQUENCE [LARGE SCALE GENOMIC DNA]</scope>
    <source>
        <strain evidence="5">PruArmRojPasFocal</strain>
    </source>
</reference>
<organism evidence="5 6">
    <name type="scientific">Prunus armeniaca</name>
    <name type="common">Apricot</name>
    <name type="synonym">Armeniaca vulgaris</name>
    <dbReference type="NCBI Taxonomy" id="36596"/>
    <lineage>
        <taxon>Eukaryota</taxon>
        <taxon>Viridiplantae</taxon>
        <taxon>Streptophyta</taxon>
        <taxon>Embryophyta</taxon>
        <taxon>Tracheophyta</taxon>
        <taxon>Spermatophyta</taxon>
        <taxon>Magnoliopsida</taxon>
        <taxon>eudicotyledons</taxon>
        <taxon>Gunneridae</taxon>
        <taxon>Pentapetalae</taxon>
        <taxon>rosids</taxon>
        <taxon>fabids</taxon>
        <taxon>Rosales</taxon>
        <taxon>Rosaceae</taxon>
        <taxon>Amygdaloideae</taxon>
        <taxon>Amygdaleae</taxon>
        <taxon>Prunus</taxon>
    </lineage>
</organism>
<dbReference type="AlphaFoldDB" id="A0A6J5TKS5"/>
<keyword evidence="4" id="KW-0812">Transmembrane</keyword>
<dbReference type="PANTHER" id="PTHR31234">
    <property type="entry name" value="LATE EMBRYOGENESIS ABUNDANT (LEA) HYDROXYPROLINE-RICH GLYCOPROTEIN FAMILY"/>
    <property type="match status" value="1"/>
</dbReference>
<protein>
    <recommendedName>
        <fullName evidence="7">Late embryogenesis abundant protein LEA-2 subgroup domain-containing protein</fullName>
    </recommendedName>
</protein>
<accession>A0A6J5TKS5</accession>
<keyword evidence="4" id="KW-1133">Transmembrane helix</keyword>
<evidence type="ECO:0000313" key="5">
    <source>
        <dbReference type="EMBL" id="CAB4264259.1"/>
    </source>
</evidence>
<dbReference type="PANTHER" id="PTHR31234:SF42">
    <property type="entry name" value="LATE EMBRYOGENESIS ABUNDANT (LEA) HYDROXYPROLINE-RICH GLYCOPROTEIN FAMILY"/>
    <property type="match status" value="1"/>
</dbReference>
<evidence type="ECO:0000256" key="3">
    <source>
        <dbReference type="SAM" id="MobiDB-lite"/>
    </source>
</evidence>
<evidence type="ECO:0000256" key="1">
    <source>
        <dbReference type="ARBA" id="ARBA00004370"/>
    </source>
</evidence>
<name>A0A6J5TKS5_PRUAR</name>
<feature type="region of interest" description="Disordered" evidence="3">
    <location>
        <begin position="1"/>
        <end position="168"/>
    </location>
</feature>
<proteinExistence type="predicted"/>
<keyword evidence="2 4" id="KW-0472">Membrane</keyword>
<comment type="subcellular location">
    <subcellularLocation>
        <location evidence="1">Membrane</location>
    </subcellularLocation>
</comment>
<dbReference type="Proteomes" id="UP000507222">
    <property type="component" value="Unassembled WGS sequence"/>
</dbReference>